<feature type="compositionally biased region" description="Pro residues" evidence="1">
    <location>
        <begin position="93"/>
        <end position="105"/>
    </location>
</feature>
<feature type="transmembrane region" description="Helical" evidence="2">
    <location>
        <begin position="6"/>
        <end position="25"/>
    </location>
</feature>
<dbReference type="EMBL" id="JACIDK010000005">
    <property type="protein sequence ID" value="MBB3892686.1"/>
    <property type="molecule type" value="Genomic_DNA"/>
</dbReference>
<comment type="caution">
    <text evidence="3">The sequence shown here is derived from an EMBL/GenBank/DDBJ whole genome shotgun (WGS) entry which is preliminary data.</text>
</comment>
<feature type="compositionally biased region" description="Low complexity" evidence="1">
    <location>
        <begin position="78"/>
        <end position="92"/>
    </location>
</feature>
<keyword evidence="2" id="KW-0472">Membrane</keyword>
<feature type="region of interest" description="Disordered" evidence="1">
    <location>
        <begin position="32"/>
        <end position="127"/>
    </location>
</feature>
<name>A0A840A243_9CAUL</name>
<dbReference type="AlphaFoldDB" id="A0A840A243"/>
<accession>A0A840A243</accession>
<sequence>MPRSVLRFVAVILGLCAVGGFILGVRGAPERARLPGEAAGGGAPLQASDARPLDDLVLTPSELAPEPKKEEEEKPAEPTEQAPLPIEKAPEPKAAPAPKVPTTPPPEEDRVGDLIDGLTPPPEQPPY</sequence>
<gene>
    <name evidence="3" type="ORF">GGQ61_003422</name>
</gene>
<evidence type="ECO:0000313" key="3">
    <source>
        <dbReference type="EMBL" id="MBB3892686.1"/>
    </source>
</evidence>
<reference evidence="3 4" key="1">
    <citation type="submission" date="2020-08" db="EMBL/GenBank/DDBJ databases">
        <title>Genomic Encyclopedia of Type Strains, Phase IV (KMG-IV): sequencing the most valuable type-strain genomes for metagenomic binning, comparative biology and taxonomic classification.</title>
        <authorList>
            <person name="Goeker M."/>
        </authorList>
    </citation>
    <scope>NUCLEOTIDE SEQUENCE [LARGE SCALE GENOMIC DNA]</scope>
    <source>
        <strain evidence="3 4">DSM 21793</strain>
    </source>
</reference>
<evidence type="ECO:0000313" key="4">
    <source>
        <dbReference type="Proteomes" id="UP000530564"/>
    </source>
</evidence>
<keyword evidence="2" id="KW-0812">Transmembrane</keyword>
<protein>
    <submittedName>
        <fullName evidence="3">Uncharacterized protein</fullName>
    </submittedName>
</protein>
<feature type="compositionally biased region" description="Basic and acidic residues" evidence="1">
    <location>
        <begin position="65"/>
        <end position="77"/>
    </location>
</feature>
<evidence type="ECO:0000256" key="1">
    <source>
        <dbReference type="SAM" id="MobiDB-lite"/>
    </source>
</evidence>
<dbReference type="Proteomes" id="UP000530564">
    <property type="component" value="Unassembled WGS sequence"/>
</dbReference>
<evidence type="ECO:0000256" key="2">
    <source>
        <dbReference type="SAM" id="Phobius"/>
    </source>
</evidence>
<keyword evidence="4" id="KW-1185">Reference proteome</keyword>
<proteinExistence type="predicted"/>
<keyword evidence="2" id="KW-1133">Transmembrane helix</keyword>
<organism evidence="3 4">
    <name type="scientific">Phenylobacterium haematophilum</name>
    <dbReference type="NCBI Taxonomy" id="98513"/>
    <lineage>
        <taxon>Bacteria</taxon>
        <taxon>Pseudomonadati</taxon>
        <taxon>Pseudomonadota</taxon>
        <taxon>Alphaproteobacteria</taxon>
        <taxon>Caulobacterales</taxon>
        <taxon>Caulobacteraceae</taxon>
        <taxon>Phenylobacterium</taxon>
    </lineage>
</organism>
<dbReference type="RefSeq" id="WP_183775389.1">
    <property type="nucleotide sequence ID" value="NZ_JACIDK010000005.1"/>
</dbReference>